<dbReference type="EMBL" id="JARBJD010000376">
    <property type="protein sequence ID" value="KAK2942887.1"/>
    <property type="molecule type" value="Genomic_DNA"/>
</dbReference>
<evidence type="ECO:0000313" key="1">
    <source>
        <dbReference type="EMBL" id="KAK2942887.1"/>
    </source>
</evidence>
<evidence type="ECO:0000313" key="2">
    <source>
        <dbReference type="Proteomes" id="UP001281761"/>
    </source>
</evidence>
<gene>
    <name evidence="1" type="ORF">BLNAU_22183</name>
</gene>
<sequence length="90" mass="10397">MTAFTAYSTCFSLTVFTSLKKTDHSFVNVRLFMPNSQPERLAWPCSSTDQVLQLRKHWQQTSAGRNKKNLVTLPGEIFRSYRDIPDERGL</sequence>
<name>A0ABQ9WTR6_9EUKA</name>
<organism evidence="1 2">
    <name type="scientific">Blattamonas nauphoetae</name>
    <dbReference type="NCBI Taxonomy" id="2049346"/>
    <lineage>
        <taxon>Eukaryota</taxon>
        <taxon>Metamonada</taxon>
        <taxon>Preaxostyla</taxon>
        <taxon>Oxymonadida</taxon>
        <taxon>Blattamonas</taxon>
    </lineage>
</organism>
<evidence type="ECO:0008006" key="3">
    <source>
        <dbReference type="Google" id="ProtNLM"/>
    </source>
</evidence>
<protein>
    <recommendedName>
        <fullName evidence="3">Secreted protein</fullName>
    </recommendedName>
</protein>
<reference evidence="1 2" key="1">
    <citation type="journal article" date="2022" name="bioRxiv">
        <title>Genomics of Preaxostyla Flagellates Illuminates Evolutionary Transitions and the Path Towards Mitochondrial Loss.</title>
        <authorList>
            <person name="Novak L.V.F."/>
            <person name="Treitli S.C."/>
            <person name="Pyrih J."/>
            <person name="Halakuc P."/>
            <person name="Pipaliya S.V."/>
            <person name="Vacek V."/>
            <person name="Brzon O."/>
            <person name="Soukal P."/>
            <person name="Eme L."/>
            <person name="Dacks J.B."/>
            <person name="Karnkowska A."/>
            <person name="Elias M."/>
            <person name="Hampl V."/>
        </authorList>
    </citation>
    <scope>NUCLEOTIDE SEQUENCE [LARGE SCALE GENOMIC DNA]</scope>
    <source>
        <strain evidence="1">NAU3</strain>
        <tissue evidence="1">Gut</tissue>
    </source>
</reference>
<proteinExistence type="predicted"/>
<comment type="caution">
    <text evidence="1">The sequence shown here is derived from an EMBL/GenBank/DDBJ whole genome shotgun (WGS) entry which is preliminary data.</text>
</comment>
<keyword evidence="2" id="KW-1185">Reference proteome</keyword>
<accession>A0ABQ9WTR6</accession>
<dbReference type="Proteomes" id="UP001281761">
    <property type="component" value="Unassembled WGS sequence"/>
</dbReference>